<dbReference type="AlphaFoldDB" id="A0A3P1SDM5"/>
<organism evidence="4 5">
    <name type="scientific">Schaalia canis</name>
    <dbReference type="NCBI Taxonomy" id="100469"/>
    <lineage>
        <taxon>Bacteria</taxon>
        <taxon>Bacillati</taxon>
        <taxon>Actinomycetota</taxon>
        <taxon>Actinomycetes</taxon>
        <taxon>Actinomycetales</taxon>
        <taxon>Actinomycetaceae</taxon>
        <taxon>Schaalia</taxon>
    </lineage>
</organism>
<sequence>MPRQRINDRETERRMLDAAIEIAQERGFQASLEGIVFDEVVRRAGVSRTSAYRRWPARELFYGDILVELAHGTALRGSEENVLHQLVPIIRERAASLTTHQDRQNLIVEILRISLHADYRVASTSPQWKAFHALLASHSGLADPELRARVGEALRTTLEDFNQKRARVYAQFAALFGYRLVPPLAGPDGFDFMSRALGALFLGLIQSEATYDTNEAPRLMRPFGSSEQSEWIPAVYMLAGALLSYVEPDPHAQWDKTRVQDFIAAMESYLNTSAHSS</sequence>
<keyword evidence="1 2" id="KW-0238">DNA-binding</keyword>
<dbReference type="Gene3D" id="1.10.357.10">
    <property type="entry name" value="Tetracycline Repressor, domain 2"/>
    <property type="match status" value="1"/>
</dbReference>
<gene>
    <name evidence="4" type="ORF">EII11_06885</name>
</gene>
<dbReference type="PROSITE" id="PS50977">
    <property type="entry name" value="HTH_TETR_2"/>
    <property type="match status" value="1"/>
</dbReference>
<evidence type="ECO:0000259" key="3">
    <source>
        <dbReference type="PROSITE" id="PS50977"/>
    </source>
</evidence>
<evidence type="ECO:0000256" key="1">
    <source>
        <dbReference type="ARBA" id="ARBA00023125"/>
    </source>
</evidence>
<dbReference type="EMBL" id="RQZF01000006">
    <property type="protein sequence ID" value="RRC95119.1"/>
    <property type="molecule type" value="Genomic_DNA"/>
</dbReference>
<dbReference type="RefSeq" id="WP_124870603.1">
    <property type="nucleotide sequence ID" value="NZ_RQZF01000006.1"/>
</dbReference>
<protein>
    <submittedName>
        <fullName evidence="4">TetR/AcrR family transcriptional regulator</fullName>
    </submittedName>
</protein>
<name>A0A3P1SDM5_9ACTO</name>
<proteinExistence type="predicted"/>
<evidence type="ECO:0000313" key="4">
    <source>
        <dbReference type="EMBL" id="RRC95119.1"/>
    </source>
</evidence>
<feature type="DNA-binding region" description="H-T-H motif" evidence="2">
    <location>
        <begin position="36"/>
        <end position="55"/>
    </location>
</feature>
<reference evidence="4 5" key="1">
    <citation type="submission" date="2018-11" db="EMBL/GenBank/DDBJ databases">
        <title>Genomes From Bacteria Associated with the Canine Oral Cavity: a Test Case for Automated Genome-Based Taxonomic Assignment.</title>
        <authorList>
            <person name="Coil D.A."/>
            <person name="Jospin G."/>
            <person name="Darling A.E."/>
            <person name="Wallis C."/>
            <person name="Davis I.J."/>
            <person name="Harris S."/>
            <person name="Eisen J.A."/>
            <person name="Holcombe L.J."/>
            <person name="O'Flynn C."/>
        </authorList>
    </citation>
    <scope>NUCLEOTIDE SEQUENCE [LARGE SCALE GENOMIC DNA]</scope>
    <source>
        <strain evidence="4 5">OH770</strain>
    </source>
</reference>
<dbReference type="GO" id="GO:0003677">
    <property type="term" value="F:DNA binding"/>
    <property type="evidence" value="ECO:0007669"/>
    <property type="project" value="UniProtKB-UniRule"/>
</dbReference>
<accession>A0A3P1SDM5</accession>
<dbReference type="SUPFAM" id="SSF46689">
    <property type="entry name" value="Homeodomain-like"/>
    <property type="match status" value="1"/>
</dbReference>
<evidence type="ECO:0000313" key="5">
    <source>
        <dbReference type="Proteomes" id="UP000280444"/>
    </source>
</evidence>
<dbReference type="OrthoDB" id="9796019at2"/>
<keyword evidence="5" id="KW-1185">Reference proteome</keyword>
<dbReference type="InterPro" id="IPR009057">
    <property type="entry name" value="Homeodomain-like_sf"/>
</dbReference>
<evidence type="ECO:0000256" key="2">
    <source>
        <dbReference type="PROSITE-ProRule" id="PRU00335"/>
    </source>
</evidence>
<comment type="caution">
    <text evidence="4">The sequence shown here is derived from an EMBL/GenBank/DDBJ whole genome shotgun (WGS) entry which is preliminary data.</text>
</comment>
<feature type="domain" description="HTH tetR-type" evidence="3">
    <location>
        <begin position="9"/>
        <end position="73"/>
    </location>
</feature>
<dbReference type="InterPro" id="IPR001647">
    <property type="entry name" value="HTH_TetR"/>
</dbReference>
<dbReference type="Proteomes" id="UP000280444">
    <property type="component" value="Unassembled WGS sequence"/>
</dbReference>